<gene>
    <name evidence="2" type="ORF">GCM10010439_24880</name>
</gene>
<dbReference type="EMBL" id="BAAATZ010000008">
    <property type="protein sequence ID" value="GAA2725272.1"/>
    <property type="molecule type" value="Genomic_DNA"/>
</dbReference>
<protein>
    <recommendedName>
        <fullName evidence="4">DUF4190 domain-containing protein</fullName>
    </recommendedName>
</protein>
<name>A0ABP6GNL5_9ACTN</name>
<evidence type="ECO:0000313" key="2">
    <source>
        <dbReference type="EMBL" id="GAA2725272.1"/>
    </source>
</evidence>
<feature type="transmembrane region" description="Helical" evidence="1">
    <location>
        <begin position="40"/>
        <end position="65"/>
    </location>
</feature>
<evidence type="ECO:0000256" key="1">
    <source>
        <dbReference type="SAM" id="Phobius"/>
    </source>
</evidence>
<keyword evidence="1" id="KW-0812">Transmembrane</keyword>
<dbReference type="Proteomes" id="UP001501842">
    <property type="component" value="Unassembled WGS sequence"/>
</dbReference>
<keyword evidence="3" id="KW-1185">Reference proteome</keyword>
<organism evidence="2 3">
    <name type="scientific">Actinocorallia aurantiaca</name>
    <dbReference type="NCBI Taxonomy" id="46204"/>
    <lineage>
        <taxon>Bacteria</taxon>
        <taxon>Bacillati</taxon>
        <taxon>Actinomycetota</taxon>
        <taxon>Actinomycetes</taxon>
        <taxon>Streptosporangiales</taxon>
        <taxon>Thermomonosporaceae</taxon>
        <taxon>Actinocorallia</taxon>
    </lineage>
</organism>
<accession>A0ABP6GNL5</accession>
<keyword evidence="1" id="KW-0472">Membrane</keyword>
<keyword evidence="1" id="KW-1133">Transmembrane helix</keyword>
<sequence>MSYPPQDPYIYGNGIPGHPNQYGNQYGPFVPPPPPANNGAAVAALIANILLTITCCGLLAVPGIVTAAIAMSRVHTDPVSAKNLTMWSWVIFGAAILVGIVLLVLFFALGLSESFDESTTTVDDGYTI</sequence>
<comment type="caution">
    <text evidence="2">The sequence shown here is derived from an EMBL/GenBank/DDBJ whole genome shotgun (WGS) entry which is preliminary data.</text>
</comment>
<proteinExistence type="predicted"/>
<evidence type="ECO:0008006" key="4">
    <source>
        <dbReference type="Google" id="ProtNLM"/>
    </source>
</evidence>
<evidence type="ECO:0000313" key="3">
    <source>
        <dbReference type="Proteomes" id="UP001501842"/>
    </source>
</evidence>
<feature type="transmembrane region" description="Helical" evidence="1">
    <location>
        <begin position="86"/>
        <end position="109"/>
    </location>
</feature>
<dbReference type="RefSeq" id="WP_344450474.1">
    <property type="nucleotide sequence ID" value="NZ_BAAATZ010000008.1"/>
</dbReference>
<reference evidence="3" key="1">
    <citation type="journal article" date="2019" name="Int. J. Syst. Evol. Microbiol.">
        <title>The Global Catalogue of Microorganisms (GCM) 10K type strain sequencing project: providing services to taxonomists for standard genome sequencing and annotation.</title>
        <authorList>
            <consortium name="The Broad Institute Genomics Platform"/>
            <consortium name="The Broad Institute Genome Sequencing Center for Infectious Disease"/>
            <person name="Wu L."/>
            <person name="Ma J."/>
        </authorList>
    </citation>
    <scope>NUCLEOTIDE SEQUENCE [LARGE SCALE GENOMIC DNA]</scope>
    <source>
        <strain evidence="3">JCM 8201</strain>
    </source>
</reference>